<dbReference type="AlphaFoldDB" id="A0A437AGL4"/>
<dbReference type="OrthoDB" id="2832284at2759"/>
<evidence type="ECO:0000256" key="4">
    <source>
        <dbReference type="ARBA" id="ARBA00012365"/>
    </source>
</evidence>
<keyword evidence="6" id="KW-0479">Metal-binding</keyword>
<evidence type="ECO:0000256" key="9">
    <source>
        <dbReference type="ARBA" id="ARBA00023239"/>
    </source>
</evidence>
<organism evidence="13 14">
    <name type="scientific">Arthrobotrys flagrans</name>
    <name type="common">Nematode-trapping fungus</name>
    <name type="synonym">Trichothecium flagrans</name>
    <dbReference type="NCBI Taxonomy" id="97331"/>
    <lineage>
        <taxon>Eukaryota</taxon>
        <taxon>Fungi</taxon>
        <taxon>Dikarya</taxon>
        <taxon>Ascomycota</taxon>
        <taxon>Pezizomycotina</taxon>
        <taxon>Orbiliomycetes</taxon>
        <taxon>Orbiliales</taxon>
        <taxon>Orbiliaceae</taxon>
        <taxon>Arthrobotrys</taxon>
    </lineage>
</organism>
<comment type="subunit">
    <text evidence="3">Monomer.</text>
</comment>
<evidence type="ECO:0000256" key="8">
    <source>
        <dbReference type="ARBA" id="ARBA00022833"/>
    </source>
</evidence>
<keyword evidence="8" id="KW-0862">Zinc</keyword>
<evidence type="ECO:0000256" key="10">
    <source>
        <dbReference type="ARBA" id="ARBA00031120"/>
    </source>
</evidence>
<dbReference type="PANTHER" id="PTHR21240:SF27">
    <property type="entry name" value="2-AMINO-3-CARBOXYMUCONATE-6-SEMIALDEHYDE DECARBOXYLASE"/>
    <property type="match status" value="1"/>
</dbReference>
<evidence type="ECO:0000256" key="5">
    <source>
        <dbReference type="ARBA" id="ARBA00021214"/>
    </source>
</evidence>
<evidence type="ECO:0000313" key="14">
    <source>
        <dbReference type="Proteomes" id="UP000283090"/>
    </source>
</evidence>
<dbReference type="RefSeq" id="XP_067495830.1">
    <property type="nucleotide sequence ID" value="XM_067629851.1"/>
</dbReference>
<dbReference type="Gene3D" id="3.20.20.140">
    <property type="entry name" value="Metal-dependent hydrolases"/>
    <property type="match status" value="1"/>
</dbReference>
<evidence type="ECO:0000259" key="12">
    <source>
        <dbReference type="Pfam" id="PF04909"/>
    </source>
</evidence>
<dbReference type="STRING" id="97331.A0A437AGL4"/>
<keyword evidence="7 11" id="KW-0210">Decarboxylase</keyword>
<dbReference type="Proteomes" id="UP000283090">
    <property type="component" value="Unassembled WGS sequence"/>
</dbReference>
<comment type="similarity">
    <text evidence="2">Belongs to the metallo-dependent hydrolases superfamily. ACMSD family.</text>
</comment>
<evidence type="ECO:0000256" key="3">
    <source>
        <dbReference type="ARBA" id="ARBA00011245"/>
    </source>
</evidence>
<protein>
    <recommendedName>
        <fullName evidence="5">2-amino-3-carboxymuconate-6-semialdehyde decarboxylase</fullName>
        <ecNumber evidence="4">4.1.1.45</ecNumber>
    </recommendedName>
    <alternativeName>
        <fullName evidence="10">Picolinate carboxylase</fullName>
    </alternativeName>
</protein>
<keyword evidence="14" id="KW-1185">Reference proteome</keyword>
<dbReference type="Pfam" id="PF04909">
    <property type="entry name" value="Amidohydro_2"/>
    <property type="match status" value="1"/>
</dbReference>
<comment type="caution">
    <text evidence="13">The sequence shown here is derived from an EMBL/GenBank/DDBJ whole genome shotgun (WGS) entry which is preliminary data.</text>
</comment>
<dbReference type="EMBL" id="SAEB01000001">
    <property type="protein sequence ID" value="RVD90286.1"/>
    <property type="molecule type" value="Genomic_DNA"/>
</dbReference>
<evidence type="ECO:0000256" key="11">
    <source>
        <dbReference type="RuleBase" id="RU366045"/>
    </source>
</evidence>
<feature type="domain" description="Amidohydrolase-related" evidence="12">
    <location>
        <begin position="63"/>
        <end position="405"/>
    </location>
</feature>
<evidence type="ECO:0000256" key="6">
    <source>
        <dbReference type="ARBA" id="ARBA00022723"/>
    </source>
</evidence>
<dbReference type="GO" id="GO:0001760">
    <property type="term" value="F:aminocarboxymuconate-semialdehyde decarboxylase activity"/>
    <property type="evidence" value="ECO:0007669"/>
    <property type="project" value="UniProtKB-EC"/>
</dbReference>
<dbReference type="GO" id="GO:0046872">
    <property type="term" value="F:metal ion binding"/>
    <property type="evidence" value="ECO:0007669"/>
    <property type="project" value="UniProtKB-KW"/>
</dbReference>
<gene>
    <name evidence="13" type="ORF">DFL_001261</name>
</gene>
<evidence type="ECO:0000256" key="7">
    <source>
        <dbReference type="ARBA" id="ARBA00022793"/>
    </source>
</evidence>
<dbReference type="GO" id="GO:0005829">
    <property type="term" value="C:cytosol"/>
    <property type="evidence" value="ECO:0007669"/>
    <property type="project" value="TreeGrafter"/>
</dbReference>
<accession>A0A437AGL4</accession>
<dbReference type="GO" id="GO:0019748">
    <property type="term" value="P:secondary metabolic process"/>
    <property type="evidence" value="ECO:0007669"/>
    <property type="project" value="TreeGrafter"/>
</dbReference>
<evidence type="ECO:0000256" key="2">
    <source>
        <dbReference type="ARBA" id="ARBA00005871"/>
    </source>
</evidence>
<dbReference type="EC" id="4.1.1.45" evidence="4"/>
<dbReference type="InterPro" id="IPR006680">
    <property type="entry name" value="Amidohydro-rel"/>
</dbReference>
<keyword evidence="9 11" id="KW-0456">Lyase</keyword>
<dbReference type="InterPro" id="IPR032466">
    <property type="entry name" value="Metal_Hydrolase"/>
</dbReference>
<name>A0A437AGL4_ARTFL</name>
<dbReference type="PANTHER" id="PTHR21240">
    <property type="entry name" value="2-AMINO-3-CARBOXYLMUCONATE-6-SEMIALDEHYDE DECARBOXYLASE"/>
    <property type="match status" value="1"/>
</dbReference>
<reference evidence="13 14" key="1">
    <citation type="submission" date="2019-01" db="EMBL/GenBank/DDBJ databases">
        <title>Intercellular communication is required for trap formation in the nematode-trapping fungus Duddingtonia flagrans.</title>
        <authorList>
            <person name="Youssar L."/>
            <person name="Wernet V."/>
            <person name="Hensel N."/>
            <person name="Hildebrandt H.-G."/>
            <person name="Fischer R."/>
        </authorList>
    </citation>
    <scope>NUCLEOTIDE SEQUENCE [LARGE SCALE GENOMIC DNA]</scope>
    <source>
        <strain evidence="13 14">CBS H-5679</strain>
    </source>
</reference>
<dbReference type="GeneID" id="93583572"/>
<evidence type="ECO:0000256" key="1">
    <source>
        <dbReference type="ARBA" id="ARBA00005079"/>
    </source>
</evidence>
<proteinExistence type="inferred from homology"/>
<dbReference type="VEuPathDB" id="FungiDB:DFL_001261"/>
<evidence type="ECO:0000313" key="13">
    <source>
        <dbReference type="EMBL" id="RVD90286.1"/>
    </source>
</evidence>
<sequence length="415" mass="46619">MSLTATRPISNACLPMPSMCFHERLATVPTFNTCDCMSVYTSRPTEKILQPKSPNPLPKPFRIDMHTHIMPSSLPDMSKFDDSSSPGEWINLRPHNSKKVDMYVGDRFFRTVETNCFDPDTRIREMDASGVSVQVLSTIPVLFSYDKPSKPATLLARLLNDHIASLCQRYPSRFVGLATVPLQDVPASVNELKRAKSLGLRGVEIGTEINGRGLDDPELGPFWKACEELDMPIFVHPLGYELAKENKRWEKYWSAWLIGMPSETALAIHAIISSAVLVRHPKLRLCFAHAGGAYLPLLGRIQHGYDCRPDLVAHKSEGISPTQQIESTQKNIWIDSLVHDPDLLEYICKKIGSERVIMGSDYPFPLGEVPLPGKLVSTDERVRDFLSEEKREAILWGNAVEFLGLYDLVKELGFQ</sequence>
<dbReference type="SUPFAM" id="SSF51556">
    <property type="entry name" value="Metallo-dependent hydrolases"/>
    <property type="match status" value="1"/>
</dbReference>
<dbReference type="GO" id="GO:0016787">
    <property type="term" value="F:hydrolase activity"/>
    <property type="evidence" value="ECO:0007669"/>
    <property type="project" value="InterPro"/>
</dbReference>
<dbReference type="InterPro" id="IPR032465">
    <property type="entry name" value="ACMSD"/>
</dbReference>
<comment type="pathway">
    <text evidence="1">Secondary metabolite metabolism; quinolate metabolism.</text>
</comment>